<dbReference type="GO" id="GO:0035312">
    <property type="term" value="F:5'-3' DNA exonuclease activity"/>
    <property type="evidence" value="ECO:0007669"/>
    <property type="project" value="UniProtKB-UniRule"/>
</dbReference>
<dbReference type="InterPro" id="IPR036279">
    <property type="entry name" value="5-3_exonuclease_C_sf"/>
</dbReference>
<dbReference type="GO" id="GO:0017108">
    <property type="term" value="F:5'-flap endonuclease activity"/>
    <property type="evidence" value="ECO:0007669"/>
    <property type="project" value="TreeGrafter"/>
</dbReference>
<dbReference type="Gene3D" id="1.10.150.20">
    <property type="entry name" value="5' to 3' exonuclease, C-terminal subdomain"/>
    <property type="match status" value="1"/>
</dbReference>
<dbReference type="InterPro" id="IPR008918">
    <property type="entry name" value="HhH2"/>
</dbReference>
<keyword evidence="5" id="KW-0234">DNA repair</keyword>
<feature type="compositionally biased region" description="Low complexity" evidence="6">
    <location>
        <begin position="176"/>
        <end position="185"/>
    </location>
</feature>
<evidence type="ECO:0000259" key="7">
    <source>
        <dbReference type="SMART" id="SM00484"/>
    </source>
</evidence>
<dbReference type="Pfam" id="PF00867">
    <property type="entry name" value="XPG_I"/>
    <property type="match status" value="1"/>
</dbReference>
<keyword evidence="2 5" id="KW-0479">Metal-binding</keyword>
<gene>
    <name evidence="9" type="ORF">L486_05339</name>
</gene>
<dbReference type="InterPro" id="IPR029060">
    <property type="entry name" value="PIN-like_dom_sf"/>
</dbReference>
<evidence type="ECO:0000256" key="4">
    <source>
        <dbReference type="ARBA" id="ARBA00022842"/>
    </source>
</evidence>
<keyword evidence="5" id="KW-0238">DNA-binding</keyword>
<keyword evidence="10" id="KW-1185">Reference proteome</keyword>
<dbReference type="EC" id="3.1.-.-" evidence="5"/>
<proteinExistence type="inferred from homology"/>
<evidence type="ECO:0000256" key="5">
    <source>
        <dbReference type="RuleBase" id="RU910737"/>
    </source>
</evidence>
<keyword evidence="3 5" id="KW-0378">Hydrolase</keyword>
<dbReference type="AlphaFoldDB" id="A0A1B9IMA8"/>
<dbReference type="GO" id="GO:0006298">
    <property type="term" value="P:mismatch repair"/>
    <property type="evidence" value="ECO:0007669"/>
    <property type="project" value="TreeGrafter"/>
</dbReference>
<evidence type="ECO:0000313" key="9">
    <source>
        <dbReference type="EMBL" id="OCF56490.1"/>
    </source>
</evidence>
<comment type="subcellular location">
    <subcellularLocation>
        <location evidence="5">Nucleus</location>
    </subcellularLocation>
</comment>
<comment type="similarity">
    <text evidence="5">Belongs to the XPG/RAD2 endonuclease family. EXO1 subfamily.</text>
</comment>
<keyword evidence="5" id="KW-0267">Excision nuclease</keyword>
<evidence type="ECO:0000313" key="10">
    <source>
        <dbReference type="Proteomes" id="UP000092583"/>
    </source>
</evidence>
<keyword evidence="5" id="KW-0539">Nucleus</keyword>
<accession>A0A1B9IMA8</accession>
<keyword evidence="5" id="KW-0228">DNA excision</keyword>
<dbReference type="Proteomes" id="UP000092583">
    <property type="component" value="Unassembled WGS sequence"/>
</dbReference>
<sequence length="614" mass="68743">MGVKDLVQWVKKTHPKAITHFPNRWASPAFKGKKVAIDATLMTNRYHFASRDGPFKGKGEIIGWYNLISEMRAYGVKPIAIWDERGPREWKAPETVKRLTARANHLARRNHELDRASRLDQFKEVLTEFQAMTEEEKDIIRGLFVTTRFAFHRPKEEEHSIGWDEPGMYDTPPTSPYSIESSSPSLPIENIPSAAPYTSPPVADIPSPIEHIPSPPIQDTVSPELSSTLSEADSQVIDRVVSMIDNLAPLIQEYRESQRKGQGGSKLDSEDIDLSLNGEIVEMEEDLREWIPSKSPTGQKDLTDKEEKVEELDSVLEELLPASNVGESPRQQALTIEEGEIITQMLSSPPLPPFKESAPRSQEEQVYPTPPPTPELEVKEEEIKLDPMARLDRLIEQLPMTRSIYERALDIPSAGDHEDCKELLKIMGVPVLEAKIPYEAEGLASALAKSGLVDYVGTEDSDVLAYEASLGPLLKNLSPINSSLSLISGTKLRSLTGLSPASYLDFLILLGTDASPRIPNVGPVNALKHIKAHGSIEKILENEPKVLAKLEDDSIGRERFMELVNNARKVFTDLPPTGQWGNDELEDRQWDESEVERFLEERHGIQLVDRESNL</sequence>
<comment type="cofactor">
    <cofactor evidence="5">
        <name>Mg(2+)</name>
        <dbReference type="ChEBI" id="CHEBI:18420"/>
    </cofactor>
    <text evidence="5">Binds 2 magnesium ions per subunit. They probably participate in the reaction catalyzed by the enzyme. May bind an additional third magnesium ion after substrate binding.</text>
</comment>
<keyword evidence="1 5" id="KW-0540">Nuclease</keyword>
<evidence type="ECO:0000256" key="1">
    <source>
        <dbReference type="ARBA" id="ARBA00022722"/>
    </source>
</evidence>
<dbReference type="PANTHER" id="PTHR11081:SF8">
    <property type="entry name" value="EXONUCLEASE 1"/>
    <property type="match status" value="1"/>
</dbReference>
<dbReference type="EMBL" id="KI669464">
    <property type="protein sequence ID" value="OCF56490.1"/>
    <property type="molecule type" value="Genomic_DNA"/>
</dbReference>
<comment type="function">
    <text evidence="5">5'-&gt;3' double-stranded DNA exonuclease which may also possess a cryptic 3'-&gt;5' double-stranded DNA exonuclease activity. Functions in DNA mismatch repair.</text>
</comment>
<reference evidence="10" key="2">
    <citation type="submission" date="2013-12" db="EMBL/GenBank/DDBJ databases">
        <title>Evolution of pathogenesis and genome organization in the Tremellales.</title>
        <authorList>
            <person name="Cuomo C."/>
            <person name="Litvintseva A."/>
            <person name="Heitman J."/>
            <person name="Chen Y."/>
            <person name="Sun S."/>
            <person name="Springer D."/>
            <person name="Dromer F."/>
            <person name="Young S."/>
            <person name="Zeng Q."/>
            <person name="Chapman S."/>
            <person name="Gujja S."/>
            <person name="Saif S."/>
            <person name="Birren B."/>
        </authorList>
    </citation>
    <scope>NUCLEOTIDE SEQUENCE [LARGE SCALE GENOMIC DNA]</scope>
    <source>
        <strain evidence="10">CBS 10435</strain>
    </source>
</reference>
<evidence type="ECO:0000256" key="3">
    <source>
        <dbReference type="ARBA" id="ARBA00022801"/>
    </source>
</evidence>
<dbReference type="SMART" id="SM00484">
    <property type="entry name" value="XPGI"/>
    <property type="match status" value="1"/>
</dbReference>
<dbReference type="SMART" id="SM00485">
    <property type="entry name" value="XPGN"/>
    <property type="match status" value="1"/>
</dbReference>
<dbReference type="GO" id="GO:0046872">
    <property type="term" value="F:metal ion binding"/>
    <property type="evidence" value="ECO:0007669"/>
    <property type="project" value="UniProtKB-UniRule"/>
</dbReference>
<dbReference type="PRINTS" id="PR00853">
    <property type="entry name" value="XPGRADSUPER"/>
</dbReference>
<keyword evidence="5" id="KW-0227">DNA damage</keyword>
<dbReference type="SMART" id="SM00279">
    <property type="entry name" value="HhH2"/>
    <property type="match status" value="1"/>
</dbReference>
<dbReference type="SUPFAM" id="SSF47807">
    <property type="entry name" value="5' to 3' exonuclease, C-terminal subdomain"/>
    <property type="match status" value="1"/>
</dbReference>
<feature type="region of interest" description="Disordered" evidence="6">
    <location>
        <begin position="352"/>
        <end position="375"/>
    </location>
</feature>
<dbReference type="OrthoDB" id="31113at2759"/>
<dbReference type="SUPFAM" id="SSF88723">
    <property type="entry name" value="PIN domain-like"/>
    <property type="match status" value="1"/>
</dbReference>
<feature type="domain" description="XPG-I" evidence="7">
    <location>
        <begin position="425"/>
        <end position="498"/>
    </location>
</feature>
<dbReference type="STRING" id="1331196.A0A1B9IMA8"/>
<dbReference type="InterPro" id="IPR006086">
    <property type="entry name" value="XPG-I_dom"/>
</dbReference>
<evidence type="ECO:0000256" key="6">
    <source>
        <dbReference type="SAM" id="MobiDB-lite"/>
    </source>
</evidence>
<protein>
    <recommendedName>
        <fullName evidence="5">Exonuclease 1</fullName>
        <ecNumber evidence="5">3.1.-.-</ecNumber>
    </recommendedName>
</protein>
<reference evidence="9 10" key="1">
    <citation type="submission" date="2013-07" db="EMBL/GenBank/DDBJ databases">
        <title>The Genome Sequence of Kwoniella mangroviensis CBS10435.</title>
        <authorList>
            <consortium name="The Broad Institute Genome Sequencing Platform"/>
            <person name="Cuomo C."/>
            <person name="Litvintseva A."/>
            <person name="Chen Y."/>
            <person name="Heitman J."/>
            <person name="Sun S."/>
            <person name="Springer D."/>
            <person name="Dromer F."/>
            <person name="Young S.K."/>
            <person name="Zeng Q."/>
            <person name="Gargeya S."/>
            <person name="Fitzgerald M."/>
            <person name="Abouelleil A."/>
            <person name="Alvarado L."/>
            <person name="Berlin A.M."/>
            <person name="Chapman S.B."/>
            <person name="Dewar J."/>
            <person name="Goldberg J."/>
            <person name="Griggs A."/>
            <person name="Gujja S."/>
            <person name="Hansen M."/>
            <person name="Howarth C."/>
            <person name="Imamovic A."/>
            <person name="Larimer J."/>
            <person name="McCowan C."/>
            <person name="Murphy C."/>
            <person name="Pearson M."/>
            <person name="Priest M."/>
            <person name="Roberts A."/>
            <person name="Saif S."/>
            <person name="Shea T."/>
            <person name="Sykes S."/>
            <person name="Wortman J."/>
            <person name="Nusbaum C."/>
            <person name="Birren B."/>
        </authorList>
    </citation>
    <scope>NUCLEOTIDE SEQUENCE [LARGE SCALE GENOMIC DNA]</scope>
    <source>
        <strain evidence="9 10">CBS 10435</strain>
    </source>
</reference>
<organism evidence="9 10">
    <name type="scientific">Kwoniella mangroviensis CBS 10435</name>
    <dbReference type="NCBI Taxonomy" id="1331196"/>
    <lineage>
        <taxon>Eukaryota</taxon>
        <taxon>Fungi</taxon>
        <taxon>Dikarya</taxon>
        <taxon>Basidiomycota</taxon>
        <taxon>Agaricomycotina</taxon>
        <taxon>Tremellomycetes</taxon>
        <taxon>Tremellales</taxon>
        <taxon>Cryptococcaceae</taxon>
        <taxon>Kwoniella</taxon>
    </lineage>
</organism>
<dbReference type="PANTHER" id="PTHR11081">
    <property type="entry name" value="FLAP ENDONUCLEASE FAMILY MEMBER"/>
    <property type="match status" value="1"/>
</dbReference>
<feature type="region of interest" description="Disordered" evidence="6">
    <location>
        <begin position="160"/>
        <end position="185"/>
    </location>
</feature>
<dbReference type="GO" id="GO:0006310">
    <property type="term" value="P:DNA recombination"/>
    <property type="evidence" value="ECO:0007669"/>
    <property type="project" value="TreeGrafter"/>
</dbReference>
<keyword evidence="5" id="KW-0269">Exonuclease</keyword>
<evidence type="ECO:0000259" key="8">
    <source>
        <dbReference type="SMART" id="SM00485"/>
    </source>
</evidence>
<evidence type="ECO:0000256" key="2">
    <source>
        <dbReference type="ARBA" id="ARBA00022723"/>
    </source>
</evidence>
<feature type="domain" description="XPG N-terminal" evidence="8">
    <location>
        <begin position="1"/>
        <end position="105"/>
    </location>
</feature>
<dbReference type="Pfam" id="PF00752">
    <property type="entry name" value="XPG_N"/>
    <property type="match status" value="1"/>
</dbReference>
<name>A0A1B9IMA8_9TREE</name>
<dbReference type="GO" id="GO:0003677">
    <property type="term" value="F:DNA binding"/>
    <property type="evidence" value="ECO:0007669"/>
    <property type="project" value="UniProtKB-UniRule"/>
</dbReference>
<keyword evidence="4 5" id="KW-0460">Magnesium</keyword>
<dbReference type="InterPro" id="IPR006085">
    <property type="entry name" value="XPG_DNA_repair_N"/>
</dbReference>
<dbReference type="GO" id="GO:0005634">
    <property type="term" value="C:nucleus"/>
    <property type="evidence" value="ECO:0007669"/>
    <property type="project" value="UniProtKB-SubCell"/>
</dbReference>
<dbReference type="InterPro" id="IPR006084">
    <property type="entry name" value="XPG/Rad2"/>
</dbReference>
<dbReference type="Gene3D" id="3.40.50.1010">
    <property type="entry name" value="5'-nuclease"/>
    <property type="match status" value="2"/>
</dbReference>